<keyword evidence="5" id="KW-0456">Lyase</keyword>
<feature type="domain" description="Carboxysome Shell Carbonic Anhydrase N-terminal" evidence="16">
    <location>
        <begin position="4"/>
        <end position="96"/>
    </location>
</feature>
<sequence length="469" mass="52305">MGHHPLVRGDENARLYQYEQAVKQAFAGIEAVLRQLAAWQHESDFVGRAQGHARATLGFELPAELLQDTWIQALDTGRLYAWCVFETFRRMSAEFFEQRPLAVEGAASFHAFLQQCGFHTLDISPCADGRLAHVIRYVLRLPHEPVRRKSYAGALFDVEDSLEKWVETEMLRQREGRPNAADAPTRYLKVAVYHHSSTRPDQEGCAAHGSDTRRAAQGALERLQAFRQGVENSFCCGASIDLLLIGVDTDTDAIRLHLPDADGAMDVDDYIDANELYHATANAAMGDAEATVQDHLRRHCSAANMTVPAPGMLRLAARLLCANLAQIDYVRRYHGGRYADIGHQERFIGMGIGFEEVQLRNLTYFAYLRTVEEGAQDLDVGIKIFNGLNVRRGLPIPVVIRYDYHGQVPGARARAEARCQQLEAALQQRYHAYVEQGLLHTLLMVRDCHAGASAEVVGGSLLCSDQEVH</sequence>
<dbReference type="InterPro" id="IPR014074">
    <property type="entry name" value="Carboxysome_shell_carb_anhy"/>
</dbReference>
<evidence type="ECO:0000259" key="15">
    <source>
        <dbReference type="Pfam" id="PF20686"/>
    </source>
</evidence>
<evidence type="ECO:0000256" key="13">
    <source>
        <dbReference type="NCBIfam" id="TIGR02701"/>
    </source>
</evidence>
<dbReference type="STRING" id="1748243.Tel_03310"/>
<reference evidence="17" key="1">
    <citation type="submission" date="2015-10" db="EMBL/GenBank/DDBJ databases">
        <title>Description of Candidatus Tenderia electrophaga gen. nov, sp. nov., an Uncultivated Electroautotroph from a Biocathode Enrichment.</title>
        <authorList>
            <person name="Eddie B.J."/>
            <person name="Malanoski A.P."/>
            <person name="Wang Z."/>
            <person name="Hall R.J."/>
            <person name="Oh S.D."/>
            <person name="Heiner C."/>
            <person name="Lin B."/>
            <person name="Strycharz-Glaven S.M."/>
        </authorList>
    </citation>
    <scope>NUCLEOTIDE SEQUENCE [LARGE SCALE GENOMIC DNA]</scope>
    <source>
        <strain evidence="17">NRL1</strain>
    </source>
</reference>
<dbReference type="AlphaFoldDB" id="A0A0S2THS6"/>
<dbReference type="GO" id="GO:0046872">
    <property type="term" value="F:metal ion binding"/>
    <property type="evidence" value="ECO:0007669"/>
    <property type="project" value="UniProtKB-KW"/>
</dbReference>
<dbReference type="Pfam" id="PF20687">
    <property type="entry name" value="CsoSCA_N"/>
    <property type="match status" value="1"/>
</dbReference>
<evidence type="ECO:0000256" key="9">
    <source>
        <dbReference type="ARBA" id="ARBA00024021"/>
    </source>
</evidence>
<feature type="domain" description="Carboxysome Shell Carbonic Anhydrase catalytic" evidence="15">
    <location>
        <begin position="109"/>
        <end position="343"/>
    </location>
</feature>
<keyword evidence="3" id="KW-0479">Metal-binding</keyword>
<proteinExistence type="inferred from homology"/>
<dbReference type="InterPro" id="IPR043066">
    <property type="entry name" value="CsoSCA_C_sf"/>
</dbReference>
<organism evidence="17 18">
    <name type="scientific">Candidatus Tenderia electrophaga</name>
    <dbReference type="NCBI Taxonomy" id="1748243"/>
    <lineage>
        <taxon>Bacteria</taxon>
        <taxon>Pseudomonadati</taxon>
        <taxon>Pseudomonadota</taxon>
        <taxon>Gammaproteobacteria</taxon>
        <taxon>Candidatus Tenderiales</taxon>
        <taxon>Candidatus Tenderiaceae</taxon>
        <taxon>Candidatus Tenderia</taxon>
    </lineage>
</organism>
<keyword evidence="6" id="KW-0120">Carbon dioxide fixation</keyword>
<evidence type="ECO:0000256" key="4">
    <source>
        <dbReference type="ARBA" id="ARBA00022833"/>
    </source>
</evidence>
<evidence type="ECO:0000256" key="12">
    <source>
        <dbReference type="ARBA" id="ARBA00048348"/>
    </source>
</evidence>
<accession>A0A0S2THS6</accession>
<keyword evidence="11" id="KW-1283">Bacterial microcompartment</keyword>
<dbReference type="InterPro" id="IPR048619">
    <property type="entry name" value="CsoSCA_N"/>
</dbReference>
<comment type="cofactor">
    <cofactor evidence="1">
        <name>Zn(2+)</name>
        <dbReference type="ChEBI" id="CHEBI:29105"/>
    </cofactor>
</comment>
<dbReference type="GO" id="GO:0031470">
    <property type="term" value="C:carboxysome"/>
    <property type="evidence" value="ECO:0007669"/>
    <property type="project" value="UniProtKB-SubCell"/>
</dbReference>
<dbReference type="Gene3D" id="1.20.120.1310">
    <property type="entry name" value="Carboxysome Shell Carbonic Anhydrase, N-terminal helical domain"/>
    <property type="match status" value="1"/>
</dbReference>
<gene>
    <name evidence="17" type="ORF">Tel_03310</name>
</gene>
<comment type="similarity">
    <text evidence="9">Belongs to the beta-class carbonic anhydrase family. CsoSCA subfamily.</text>
</comment>
<feature type="domain" description="Carboxysome Shell Carbonic Anhydrase C-terminal" evidence="14">
    <location>
        <begin position="344"/>
        <end position="459"/>
    </location>
</feature>
<dbReference type="InterPro" id="IPR043065">
    <property type="entry name" value="CsoSCA_N_sf"/>
</dbReference>
<protein>
    <recommendedName>
        <fullName evidence="10 13">Carboxysome shell carbonic anhydrase</fullName>
        <ecNumber evidence="2 13">4.2.1.1</ecNumber>
    </recommendedName>
</protein>
<dbReference type="Pfam" id="PF20686">
    <property type="entry name" value="CsoSCA_cat"/>
    <property type="match status" value="1"/>
</dbReference>
<evidence type="ECO:0000256" key="2">
    <source>
        <dbReference type="ARBA" id="ARBA00012925"/>
    </source>
</evidence>
<keyword evidence="8" id="KW-1282">Carboxysome</keyword>
<dbReference type="EC" id="4.2.1.1" evidence="2 13"/>
<comment type="subcellular location">
    <subcellularLocation>
        <location evidence="7">Carboxysome</location>
    </subcellularLocation>
</comment>
<evidence type="ECO:0000256" key="10">
    <source>
        <dbReference type="ARBA" id="ARBA00024121"/>
    </source>
</evidence>
<dbReference type="GO" id="GO:0004089">
    <property type="term" value="F:carbonate dehydratase activity"/>
    <property type="evidence" value="ECO:0007669"/>
    <property type="project" value="UniProtKB-UniRule"/>
</dbReference>
<dbReference type="KEGG" id="tee:Tel_03310"/>
<evidence type="ECO:0000256" key="1">
    <source>
        <dbReference type="ARBA" id="ARBA00001947"/>
    </source>
</evidence>
<name>A0A0S2THS6_9GAMM</name>
<evidence type="ECO:0000313" key="18">
    <source>
        <dbReference type="Proteomes" id="UP000055136"/>
    </source>
</evidence>
<dbReference type="InterPro" id="IPR048620">
    <property type="entry name" value="CsoSCA_C"/>
</dbReference>
<evidence type="ECO:0000256" key="3">
    <source>
        <dbReference type="ARBA" id="ARBA00022723"/>
    </source>
</evidence>
<dbReference type="EMBL" id="CP013099">
    <property type="protein sequence ID" value="ALP54718.1"/>
    <property type="molecule type" value="Genomic_DNA"/>
</dbReference>
<comment type="catalytic activity">
    <reaction evidence="12">
        <text>hydrogencarbonate + H(+) = CO2 + H2O</text>
        <dbReference type="Rhea" id="RHEA:10748"/>
        <dbReference type="ChEBI" id="CHEBI:15377"/>
        <dbReference type="ChEBI" id="CHEBI:15378"/>
        <dbReference type="ChEBI" id="CHEBI:16526"/>
        <dbReference type="ChEBI" id="CHEBI:17544"/>
        <dbReference type="EC" id="4.2.1.1"/>
    </reaction>
</comment>
<dbReference type="InterPro" id="IPR048539">
    <property type="entry name" value="CsoSCA_cat"/>
</dbReference>
<keyword evidence="4" id="KW-0862">Zinc</keyword>
<evidence type="ECO:0000259" key="14">
    <source>
        <dbReference type="Pfam" id="PF08936"/>
    </source>
</evidence>
<keyword evidence="18" id="KW-1185">Reference proteome</keyword>
<evidence type="ECO:0000256" key="8">
    <source>
        <dbReference type="ARBA" id="ARBA00023669"/>
    </source>
</evidence>
<evidence type="ECO:0000256" key="5">
    <source>
        <dbReference type="ARBA" id="ARBA00023239"/>
    </source>
</evidence>
<dbReference type="NCBIfam" id="TIGR02701">
    <property type="entry name" value="shell_carb_anhy"/>
    <property type="match status" value="1"/>
</dbReference>
<dbReference type="Pfam" id="PF08936">
    <property type="entry name" value="CsoSCA_C"/>
    <property type="match status" value="1"/>
</dbReference>
<dbReference type="GO" id="GO:0015977">
    <property type="term" value="P:carbon fixation"/>
    <property type="evidence" value="ECO:0007669"/>
    <property type="project" value="UniProtKB-UniRule"/>
</dbReference>
<evidence type="ECO:0000256" key="7">
    <source>
        <dbReference type="ARBA" id="ARBA00023587"/>
    </source>
</evidence>
<evidence type="ECO:0000259" key="16">
    <source>
        <dbReference type="Pfam" id="PF20687"/>
    </source>
</evidence>
<evidence type="ECO:0000256" key="6">
    <source>
        <dbReference type="ARBA" id="ARBA00023300"/>
    </source>
</evidence>
<evidence type="ECO:0000256" key="11">
    <source>
        <dbReference type="ARBA" id="ARBA00024446"/>
    </source>
</evidence>
<dbReference type="Gene3D" id="3.30.1330.140">
    <property type="entry name" value="Carboxysome Shell Carbonic Anhydrase, C-terminal domain"/>
    <property type="match status" value="1"/>
</dbReference>
<dbReference type="Proteomes" id="UP000055136">
    <property type="component" value="Chromosome"/>
</dbReference>
<evidence type="ECO:0000313" key="17">
    <source>
        <dbReference type="EMBL" id="ALP54718.1"/>
    </source>
</evidence>